<evidence type="ECO:0000313" key="1">
    <source>
        <dbReference type="EMBL" id="MBK9296532.1"/>
    </source>
</evidence>
<dbReference type="SUPFAM" id="SSF53795">
    <property type="entry name" value="PEP carboxykinase-like"/>
    <property type="match status" value="1"/>
</dbReference>
<dbReference type="Proteomes" id="UP000727993">
    <property type="component" value="Unassembled WGS sequence"/>
</dbReference>
<comment type="caution">
    <text evidence="1">The sequence shown here is derived from an EMBL/GenBank/DDBJ whole genome shotgun (WGS) entry which is preliminary data.</text>
</comment>
<dbReference type="AlphaFoldDB" id="A0A936TDY8"/>
<reference evidence="1 2" key="1">
    <citation type="submission" date="2020-10" db="EMBL/GenBank/DDBJ databases">
        <title>Connecting structure to function with the recovery of over 1000 high-quality activated sludge metagenome-assembled genomes encoding full-length rRNA genes using long-read sequencing.</title>
        <authorList>
            <person name="Singleton C.M."/>
            <person name="Petriglieri F."/>
            <person name="Kristensen J.M."/>
            <person name="Kirkegaard R.H."/>
            <person name="Michaelsen T.Y."/>
            <person name="Andersen M.H."/>
            <person name="Karst S.M."/>
            <person name="Dueholm M.S."/>
            <person name="Nielsen P.H."/>
            <person name="Albertsen M."/>
        </authorList>
    </citation>
    <scope>NUCLEOTIDE SEQUENCE [LARGE SCALE GENOMIC DNA]</scope>
    <source>
        <strain evidence="1">Lyne_18-Q3-R50-59_MAXAC.006</strain>
    </source>
</reference>
<dbReference type="InterPro" id="IPR027417">
    <property type="entry name" value="P-loop_NTPase"/>
</dbReference>
<protein>
    <submittedName>
        <fullName evidence="1">Uncharacterized protein</fullName>
    </submittedName>
</protein>
<dbReference type="EMBL" id="JADJZA010000003">
    <property type="protein sequence ID" value="MBK9296532.1"/>
    <property type="molecule type" value="Genomic_DNA"/>
</dbReference>
<accession>A0A936TDY8</accession>
<sequence length="428" mass="45250">MADSIARSAPPANQVERFCISVLDHILVMSISGTGAHAKPTAHAVRWLMNDLRVEGFDATESAGWIDLGVSGEPPEFCLTSSVAQTRDGIDDVEEACRTLLGVIALLLPVWTAESEIAVHAGGIEADGRAHILVGPSGAGKSTLVAALASRKAPVFGDETVLLDLDSLSVRGIARPMVLEPESAGFIPELPNAPIGSAFLPISAVTSPAEASPLGHIWFPRFDSAHSGAPTIRSLKPGQALLRFARECVSADVVEEQVLSRLLALLGSVPCSEIVHGDADLAAIRLLDLAHSLVNELPAGAPSVVPMSIPRTSEPTRPNCTRFAFATSISVLLVGDELVLAQQSTRQVVVLNDDAAKLIQGATPISVVPGTPASSLLEELETCGFARRVAEPGSGLIKRLGWLRMWAGWPTRWLRSRLKVVRLKATDS</sequence>
<gene>
    <name evidence="1" type="ORF">IPN02_06690</name>
</gene>
<evidence type="ECO:0000313" key="2">
    <source>
        <dbReference type="Proteomes" id="UP000727993"/>
    </source>
</evidence>
<name>A0A936TDY8_9ACTN</name>
<dbReference type="Gene3D" id="3.40.50.300">
    <property type="entry name" value="P-loop containing nucleotide triphosphate hydrolases"/>
    <property type="match status" value="1"/>
</dbReference>
<proteinExistence type="predicted"/>
<organism evidence="1 2">
    <name type="scientific">Candidatus Neomicrothrix subdominans</name>
    <dbReference type="NCBI Taxonomy" id="2954438"/>
    <lineage>
        <taxon>Bacteria</taxon>
        <taxon>Bacillati</taxon>
        <taxon>Actinomycetota</taxon>
        <taxon>Acidimicrobiia</taxon>
        <taxon>Acidimicrobiales</taxon>
        <taxon>Microthrixaceae</taxon>
        <taxon>Candidatus Neomicrothrix</taxon>
    </lineage>
</organism>